<keyword evidence="2" id="KW-1133">Transmembrane helix</keyword>
<feature type="transmembrane region" description="Helical" evidence="2">
    <location>
        <begin position="114"/>
        <end position="131"/>
    </location>
</feature>
<dbReference type="AlphaFoldDB" id="A0A261VYD0"/>
<gene>
    <name evidence="3" type="ORF">CAL24_04030</name>
</gene>
<feature type="transmembrane region" description="Helical" evidence="2">
    <location>
        <begin position="55"/>
        <end position="74"/>
    </location>
</feature>
<accession>A0A261VYD0</accession>
<dbReference type="Proteomes" id="UP000215633">
    <property type="component" value="Unassembled WGS sequence"/>
</dbReference>
<protein>
    <submittedName>
        <fullName evidence="3">Uncharacterized protein</fullName>
    </submittedName>
</protein>
<feature type="transmembrane region" description="Helical" evidence="2">
    <location>
        <begin position="228"/>
        <end position="249"/>
    </location>
</feature>
<evidence type="ECO:0000256" key="2">
    <source>
        <dbReference type="SAM" id="Phobius"/>
    </source>
</evidence>
<keyword evidence="2" id="KW-0472">Membrane</keyword>
<feature type="transmembrane region" description="Helical" evidence="2">
    <location>
        <begin position="160"/>
        <end position="186"/>
    </location>
</feature>
<evidence type="ECO:0000313" key="4">
    <source>
        <dbReference type="Proteomes" id="UP000215633"/>
    </source>
</evidence>
<dbReference type="EMBL" id="NEVT01000003">
    <property type="protein sequence ID" value="OZI79118.1"/>
    <property type="molecule type" value="Genomic_DNA"/>
</dbReference>
<evidence type="ECO:0000256" key="1">
    <source>
        <dbReference type="SAM" id="MobiDB-lite"/>
    </source>
</evidence>
<name>A0A261VYD0_9BORD</name>
<feature type="region of interest" description="Disordered" evidence="1">
    <location>
        <begin position="193"/>
        <end position="215"/>
    </location>
</feature>
<sequence length="345" mass="37725">MRVVLSLVLAAIVVAALPVLTALILSVLARNLRRCCRSAVAFAYCQLRPLSTRRLWATALLQISALVLFALIIVGPSEPLVLAAALLIYPLFAIAMAISLLAQFPLVRAMWHDVFFKIFLVGLQLFFLYFAKGSADYWIADLWKISAVNTPVAHAAATGFSMLLCSSILLLAVVLVFDFLFLLSYLRLCKGPKRPKGQVSDAARPAVGGEPTQRPTRQRAFYRKTGQALGTLMTFIACLVAVNASLVMAGPRAASALLSAIVFDFDTVEADHCQLDKQDRERATAKLPGVKVLFLSTTQEKALVVHRGKDLYQPIVLRQINAERGVQRDLRIGPAVACYRIEADG</sequence>
<organism evidence="3 4">
    <name type="scientific">Bordetella genomosp. 2</name>
    <dbReference type="NCBI Taxonomy" id="1983456"/>
    <lineage>
        <taxon>Bacteria</taxon>
        <taxon>Pseudomonadati</taxon>
        <taxon>Pseudomonadota</taxon>
        <taxon>Betaproteobacteria</taxon>
        <taxon>Burkholderiales</taxon>
        <taxon>Alcaligenaceae</taxon>
        <taxon>Bordetella</taxon>
    </lineage>
</organism>
<reference evidence="4" key="1">
    <citation type="submission" date="2017-05" db="EMBL/GenBank/DDBJ databases">
        <title>Complete and WGS of Bordetella genogroups.</title>
        <authorList>
            <person name="Spilker T."/>
            <person name="Lipuma J."/>
        </authorList>
    </citation>
    <scope>NUCLEOTIDE SEQUENCE [LARGE SCALE GENOMIC DNA]</scope>
    <source>
        <strain evidence="4">AU8256</strain>
    </source>
</reference>
<comment type="caution">
    <text evidence="3">The sequence shown here is derived from an EMBL/GenBank/DDBJ whole genome shotgun (WGS) entry which is preliminary data.</text>
</comment>
<keyword evidence="2" id="KW-0812">Transmembrane</keyword>
<keyword evidence="4" id="KW-1185">Reference proteome</keyword>
<proteinExistence type="predicted"/>
<feature type="transmembrane region" description="Helical" evidence="2">
    <location>
        <begin position="6"/>
        <end position="28"/>
    </location>
</feature>
<evidence type="ECO:0000313" key="3">
    <source>
        <dbReference type="EMBL" id="OZI79118.1"/>
    </source>
</evidence>
<feature type="transmembrane region" description="Helical" evidence="2">
    <location>
        <begin position="80"/>
        <end position="102"/>
    </location>
</feature>